<evidence type="ECO:0000313" key="2">
    <source>
        <dbReference type="Proteomes" id="UP000007646"/>
    </source>
</evidence>
<dbReference type="eggNOG" id="KOG4240">
    <property type="taxonomic scope" value="Eukaryota"/>
</dbReference>
<dbReference type="AlphaFoldDB" id="G3SZZ6"/>
<evidence type="ECO:0000313" key="1">
    <source>
        <dbReference type="Ensembl" id="ENSLAFP00000006245.3"/>
    </source>
</evidence>
<dbReference type="GeneTree" id="ENSGT00940000162507"/>
<dbReference type="PANTHER" id="PTHR45845">
    <property type="entry name" value="RHO GUANINE NUCLEOTIDE EXCHANGE FACTOR-RELATED"/>
    <property type="match status" value="1"/>
</dbReference>
<dbReference type="Proteomes" id="UP000007646">
    <property type="component" value="Unassembled WGS sequence"/>
</dbReference>
<reference evidence="1 2" key="1">
    <citation type="submission" date="2009-06" db="EMBL/GenBank/DDBJ databases">
        <title>The Genome Sequence of Loxodonta africana (African elephant).</title>
        <authorList>
            <person name="Di Palma F."/>
            <person name="Heiman D."/>
            <person name="Young S."/>
            <person name="Johnson J."/>
            <person name="Lander E.S."/>
            <person name="Lindblad-Toh K."/>
        </authorList>
    </citation>
    <scope>NUCLEOTIDE SEQUENCE [LARGE SCALE GENOMIC DNA]</scope>
    <source>
        <strain evidence="1 2">Isolate ISIS603380</strain>
    </source>
</reference>
<dbReference type="InParanoid" id="G3SZZ6"/>
<dbReference type="STRING" id="9785.ENSLAFP00000006245"/>
<name>G3SZZ6_LOXAF</name>
<accession>G3SZZ6</accession>
<organism evidence="1 2">
    <name type="scientific">Loxodonta africana</name>
    <name type="common">African elephant</name>
    <dbReference type="NCBI Taxonomy" id="9785"/>
    <lineage>
        <taxon>Eukaryota</taxon>
        <taxon>Metazoa</taxon>
        <taxon>Chordata</taxon>
        <taxon>Craniata</taxon>
        <taxon>Vertebrata</taxon>
        <taxon>Euteleostomi</taxon>
        <taxon>Mammalia</taxon>
        <taxon>Eutheria</taxon>
        <taxon>Afrotheria</taxon>
        <taxon>Proboscidea</taxon>
        <taxon>Elephantidae</taxon>
        <taxon>Loxodonta</taxon>
    </lineage>
</organism>
<reference evidence="1" key="3">
    <citation type="submission" date="2025-09" db="UniProtKB">
        <authorList>
            <consortium name="Ensembl"/>
        </authorList>
    </citation>
    <scope>IDENTIFICATION</scope>
    <source>
        <strain evidence="1">Isolate ISIS603380</strain>
    </source>
</reference>
<dbReference type="OMA" id="SENECSY"/>
<evidence type="ECO:0008006" key="3">
    <source>
        <dbReference type="Google" id="ProtNLM"/>
    </source>
</evidence>
<reference evidence="1" key="2">
    <citation type="submission" date="2025-08" db="UniProtKB">
        <authorList>
            <consortium name="Ensembl"/>
        </authorList>
    </citation>
    <scope>IDENTIFICATION</scope>
    <source>
        <strain evidence="1">Isolate ISIS603380</strain>
    </source>
</reference>
<dbReference type="InterPro" id="IPR052231">
    <property type="entry name" value="Rho_GEF_signaling-related"/>
</dbReference>
<dbReference type="HOGENOM" id="CLU_053986_0_0_1"/>
<dbReference type="InterPro" id="IPR036865">
    <property type="entry name" value="CRAL-TRIO_dom_sf"/>
</dbReference>
<protein>
    <recommendedName>
        <fullName evidence="3">CRAL-TRIO domain-containing protein</fullName>
    </recommendedName>
</protein>
<dbReference type="PANTHER" id="PTHR45845:SF1">
    <property type="entry name" value="PLECKSTRIN HOMOLOGY AND RHOGEF DOMAIN CONTAINING G4B"/>
    <property type="match status" value="1"/>
</dbReference>
<proteinExistence type="predicted"/>
<keyword evidence="2" id="KW-1185">Reference proteome</keyword>
<dbReference type="SUPFAM" id="SSF52087">
    <property type="entry name" value="CRAL/TRIO domain"/>
    <property type="match status" value="1"/>
</dbReference>
<sequence>PEGPGDPELRVPGQVLDVSPILLQLGTVILPGTRDHSGRAVVQVCMGGPVWAREHASSAELTRLLMYLHSIPRKEVQDLGLVILVDARKGPVAPALSQALKALQNTVPPIIHSILLLVDKESTLRPDKDAAIQWEVVSSLKALHKLIDSSQLTAEFDGSFPYSHSDWVCFRKKLEPFTANCKQAIVFLQNSVCSLNTHRALGTAQEVTELIYMHRAMMKCVLEDTLLVNLRLEGGAVLARLRRDELIAGEDGWDAIEAATRLYEQVDEEVHRLVLSSNRCLQQLEGLQELRRHQEGPVQVSAA</sequence>
<dbReference type="Ensembl" id="ENSLAFT00000007422.3">
    <property type="protein sequence ID" value="ENSLAFP00000006245.3"/>
    <property type="gene ID" value="ENSLAFG00000007426.3"/>
</dbReference>